<dbReference type="AlphaFoldDB" id="A0A0B7KBI9"/>
<feature type="transmembrane region" description="Helical" evidence="1">
    <location>
        <begin position="41"/>
        <end position="58"/>
    </location>
</feature>
<name>A0A0B7KBI9_BIOOC</name>
<evidence type="ECO:0000256" key="1">
    <source>
        <dbReference type="SAM" id="Phobius"/>
    </source>
</evidence>
<gene>
    <name evidence="2" type="ORF">BN869_000008154_1</name>
</gene>
<keyword evidence="1" id="KW-0812">Transmembrane</keyword>
<proteinExistence type="predicted"/>
<protein>
    <recommendedName>
        <fullName evidence="3">MARVEL domain-containing protein</fullName>
    </recommendedName>
</protein>
<dbReference type="EMBL" id="CDPU01000026">
    <property type="protein sequence ID" value="CEO52096.1"/>
    <property type="molecule type" value="Genomic_DNA"/>
</dbReference>
<accession>A0A0B7KBI9</accession>
<sequence length="229" mass="24968">MTSQAHVLTHPLRRLTIAAFFPALILSTVDASLSGPVRIAGFSGIFISAIVSTFLLCFKRRNSAKGHGGLKVSILLFVYDTLSAAGLLTFLVFTWIYLGSWWREAGRAVLTAYASVPYILVFCIHAYLALLTLIDFIDRPRHCPHCECDLYSRTPDAVPGFSHAQVSRGVYSSLHGVDHQAVERPSVDSDADEDARLLGDEESRVGLVQNIVPVPIGGSGKDEIKVEVV</sequence>
<feature type="transmembrane region" description="Helical" evidence="1">
    <location>
        <begin position="110"/>
        <end position="134"/>
    </location>
</feature>
<feature type="transmembrane region" description="Helical" evidence="1">
    <location>
        <begin position="70"/>
        <end position="98"/>
    </location>
</feature>
<evidence type="ECO:0000313" key="2">
    <source>
        <dbReference type="EMBL" id="CEO52096.1"/>
    </source>
</evidence>
<organism evidence="2">
    <name type="scientific">Bionectria ochroleuca</name>
    <name type="common">Gliocladium roseum</name>
    <dbReference type="NCBI Taxonomy" id="29856"/>
    <lineage>
        <taxon>Eukaryota</taxon>
        <taxon>Fungi</taxon>
        <taxon>Dikarya</taxon>
        <taxon>Ascomycota</taxon>
        <taxon>Pezizomycotina</taxon>
        <taxon>Sordariomycetes</taxon>
        <taxon>Hypocreomycetidae</taxon>
        <taxon>Hypocreales</taxon>
        <taxon>Bionectriaceae</taxon>
        <taxon>Clonostachys</taxon>
    </lineage>
</organism>
<evidence type="ECO:0008006" key="3">
    <source>
        <dbReference type="Google" id="ProtNLM"/>
    </source>
</evidence>
<reference evidence="2" key="1">
    <citation type="submission" date="2015-01" db="EMBL/GenBank/DDBJ databases">
        <authorList>
            <person name="Durling Mikael"/>
        </authorList>
    </citation>
    <scope>NUCLEOTIDE SEQUENCE</scope>
</reference>
<keyword evidence="1" id="KW-1133">Transmembrane helix</keyword>
<keyword evidence="1" id="KW-0472">Membrane</keyword>